<dbReference type="EMBL" id="CP133548">
    <property type="protein sequence ID" value="WMS88835.1"/>
    <property type="molecule type" value="Genomic_DNA"/>
</dbReference>
<dbReference type="Proteomes" id="UP001239782">
    <property type="component" value="Chromosome"/>
</dbReference>
<keyword evidence="1" id="KW-1133">Transmembrane helix</keyword>
<evidence type="ECO:0000256" key="1">
    <source>
        <dbReference type="SAM" id="Phobius"/>
    </source>
</evidence>
<feature type="transmembrane region" description="Helical" evidence="1">
    <location>
        <begin position="55"/>
        <end position="81"/>
    </location>
</feature>
<accession>A0AA51RWK1</accession>
<dbReference type="AlphaFoldDB" id="A0AA51RWK1"/>
<evidence type="ECO:0000313" key="3">
    <source>
        <dbReference type="Proteomes" id="UP001239782"/>
    </source>
</evidence>
<dbReference type="KEGG" id="plei:Q9312_07925"/>
<reference evidence="2 3" key="1">
    <citation type="submission" date="2023-08" db="EMBL/GenBank/DDBJ databases">
        <title>Pleionea litopenaei sp. nov., isolated from stomach of juvenile Litopenaeus vannamei.</title>
        <authorList>
            <person name="Rho A.M."/>
            <person name="Hwang C.Y."/>
        </authorList>
    </citation>
    <scope>NUCLEOTIDE SEQUENCE [LARGE SCALE GENOMIC DNA]</scope>
    <source>
        <strain evidence="2 3">HL-JVS1</strain>
    </source>
</reference>
<keyword evidence="3" id="KW-1185">Reference proteome</keyword>
<keyword evidence="1" id="KW-0472">Membrane</keyword>
<protein>
    <submittedName>
        <fullName evidence="2">Uncharacterized protein</fullName>
    </submittedName>
</protein>
<sequence length="112" mass="12432">MWQLQLRNKPLCINMKSSETEYTEFEVPVTLKVSLILVVASLSSVALVNGMESRYLATVAFALGKNVLFIPGVFVLFGIVLKLRDREFKLSNAYYLGLLMSVVLSVKSLSAV</sequence>
<feature type="transmembrane region" description="Helical" evidence="1">
    <location>
        <begin position="29"/>
        <end position="48"/>
    </location>
</feature>
<evidence type="ECO:0000313" key="2">
    <source>
        <dbReference type="EMBL" id="WMS88835.1"/>
    </source>
</evidence>
<proteinExistence type="predicted"/>
<keyword evidence="1" id="KW-0812">Transmembrane</keyword>
<gene>
    <name evidence="2" type="ORF">Q9312_07925</name>
</gene>
<dbReference type="RefSeq" id="WP_309204055.1">
    <property type="nucleotide sequence ID" value="NZ_CP133548.1"/>
</dbReference>
<name>A0AA51RWK1_9GAMM</name>
<organism evidence="2 3">
    <name type="scientific">Pleionea litopenaei</name>
    <dbReference type="NCBI Taxonomy" id="3070815"/>
    <lineage>
        <taxon>Bacteria</taxon>
        <taxon>Pseudomonadati</taxon>
        <taxon>Pseudomonadota</taxon>
        <taxon>Gammaproteobacteria</taxon>
        <taxon>Oceanospirillales</taxon>
        <taxon>Pleioneaceae</taxon>
        <taxon>Pleionea</taxon>
    </lineage>
</organism>